<protein>
    <submittedName>
        <fullName evidence="2">Putative apolipoprotein D-like 13</fullName>
    </submittedName>
</protein>
<gene>
    <name evidence="2" type="primary">Apod-L13</name>
    <name evidence="2" type="ORF">Hamer_G009950</name>
</gene>
<dbReference type="AlphaFoldDB" id="A0A8J5N8L9"/>
<accession>A0A8J5N8L9</accession>
<reference evidence="2" key="1">
    <citation type="journal article" date="2021" name="Sci. Adv.">
        <title>The American lobster genome reveals insights on longevity, neural, and immune adaptations.</title>
        <authorList>
            <person name="Polinski J.M."/>
            <person name="Zimin A.V."/>
            <person name="Clark K.F."/>
            <person name="Kohn A.B."/>
            <person name="Sadowski N."/>
            <person name="Timp W."/>
            <person name="Ptitsyn A."/>
            <person name="Khanna P."/>
            <person name="Romanova D.Y."/>
            <person name="Williams P."/>
            <person name="Greenwood S.J."/>
            <person name="Moroz L.L."/>
            <person name="Walt D.R."/>
            <person name="Bodnar A.G."/>
        </authorList>
    </citation>
    <scope>NUCLEOTIDE SEQUENCE</scope>
    <source>
        <strain evidence="2">GMGI-L3</strain>
    </source>
</reference>
<name>A0A8J5N8L9_HOMAM</name>
<organism evidence="2 3">
    <name type="scientific">Homarus americanus</name>
    <name type="common">American lobster</name>
    <dbReference type="NCBI Taxonomy" id="6706"/>
    <lineage>
        <taxon>Eukaryota</taxon>
        <taxon>Metazoa</taxon>
        <taxon>Ecdysozoa</taxon>
        <taxon>Arthropoda</taxon>
        <taxon>Crustacea</taxon>
        <taxon>Multicrustacea</taxon>
        <taxon>Malacostraca</taxon>
        <taxon>Eumalacostraca</taxon>
        <taxon>Eucarida</taxon>
        <taxon>Decapoda</taxon>
        <taxon>Pleocyemata</taxon>
        <taxon>Astacidea</taxon>
        <taxon>Nephropoidea</taxon>
        <taxon>Nephropidae</taxon>
        <taxon>Homarus</taxon>
    </lineage>
</organism>
<keyword evidence="3" id="KW-1185">Reference proteome</keyword>
<feature type="region of interest" description="Disordered" evidence="1">
    <location>
        <begin position="148"/>
        <end position="188"/>
    </location>
</feature>
<evidence type="ECO:0000313" key="3">
    <source>
        <dbReference type="Proteomes" id="UP000747542"/>
    </source>
</evidence>
<dbReference type="InterPro" id="IPR012674">
    <property type="entry name" value="Calycin"/>
</dbReference>
<evidence type="ECO:0000256" key="1">
    <source>
        <dbReference type="SAM" id="MobiDB-lite"/>
    </source>
</evidence>
<sequence length="188" mass="21411">FEGLWYVTESFDEREKCRTWNITKGVVNGTWYLREAKGAGVLSNVGLSDSKLTTATLWPDPNTPAKMVVQWPLNIAGSYDFTVHTTDYERFAGVFQCQQVVFFQRQNGIVLSRTSQLWVELQQMARLHHKDVKVEYFKPVKQSHCGYDREVSNEGAGSSDPGPLGTYKNSKEEEDVEGRVPEKLFIPL</sequence>
<dbReference type="Gene3D" id="2.40.128.20">
    <property type="match status" value="1"/>
</dbReference>
<dbReference type="SUPFAM" id="SSF50814">
    <property type="entry name" value="Lipocalins"/>
    <property type="match status" value="1"/>
</dbReference>
<evidence type="ECO:0000313" key="2">
    <source>
        <dbReference type="EMBL" id="KAG7175910.1"/>
    </source>
</evidence>
<dbReference type="Proteomes" id="UP000747542">
    <property type="component" value="Unassembled WGS sequence"/>
</dbReference>
<proteinExistence type="predicted"/>
<comment type="caution">
    <text evidence="2">The sequence shown here is derived from an EMBL/GenBank/DDBJ whole genome shotgun (WGS) entry which is preliminary data.</text>
</comment>
<feature type="non-terminal residue" evidence="2">
    <location>
        <position position="188"/>
    </location>
</feature>
<dbReference type="EMBL" id="JAHLQT010004633">
    <property type="protein sequence ID" value="KAG7175910.1"/>
    <property type="molecule type" value="Genomic_DNA"/>
</dbReference>